<sequence length="121" mass="14352">MDTRFTVGELESRWEKALISTRTAVSGHPRAYRQLKTLSAEILETSIDINDYFPTVERIIHLLEELDPCGRGSIFQIFKTRISPTSIWDVKMLRMECRDLLAHLTAFDQWRRRQHHLRRVK</sequence>
<dbReference type="RefSeq" id="WP_155315873.1">
    <property type="nucleotide sequence ID" value="NZ_AP021874.1"/>
</dbReference>
<proteinExistence type="predicted"/>
<dbReference type="Proteomes" id="UP000427906">
    <property type="component" value="Chromosome"/>
</dbReference>
<dbReference type="AlphaFoldDB" id="A0A5K7YF29"/>
<evidence type="ECO:0000313" key="1">
    <source>
        <dbReference type="EMBL" id="BBO67636.1"/>
    </source>
</evidence>
<dbReference type="EMBL" id="AP021874">
    <property type="protein sequence ID" value="BBO67636.1"/>
    <property type="molecule type" value="Genomic_DNA"/>
</dbReference>
<reference evidence="1 2" key="1">
    <citation type="submission" date="2019-11" db="EMBL/GenBank/DDBJ databases">
        <title>Comparative genomics of hydrocarbon-degrading Desulfosarcina strains.</title>
        <authorList>
            <person name="Watanabe M."/>
            <person name="Kojima H."/>
            <person name="Fukui M."/>
        </authorList>
    </citation>
    <scope>NUCLEOTIDE SEQUENCE [LARGE SCALE GENOMIC DNA]</scope>
    <source>
        <strain evidence="1 2">PL12</strain>
    </source>
</reference>
<name>A0A5K7YF29_9BACT</name>
<dbReference type="OrthoDB" id="5420804at2"/>
<organism evidence="1 2">
    <name type="scientific">Desulfosarcina alkanivorans</name>
    <dbReference type="NCBI Taxonomy" id="571177"/>
    <lineage>
        <taxon>Bacteria</taxon>
        <taxon>Pseudomonadati</taxon>
        <taxon>Thermodesulfobacteriota</taxon>
        <taxon>Desulfobacteria</taxon>
        <taxon>Desulfobacterales</taxon>
        <taxon>Desulfosarcinaceae</taxon>
        <taxon>Desulfosarcina</taxon>
    </lineage>
</organism>
<accession>A0A5K7YF29</accession>
<dbReference type="KEGG" id="dalk:DSCA_15660"/>
<gene>
    <name evidence="1" type="ORF">DSCA_15660</name>
</gene>
<protein>
    <submittedName>
        <fullName evidence="1">Uncharacterized protein</fullName>
    </submittedName>
</protein>
<evidence type="ECO:0000313" key="2">
    <source>
        <dbReference type="Proteomes" id="UP000427906"/>
    </source>
</evidence>
<keyword evidence="2" id="KW-1185">Reference proteome</keyword>